<evidence type="ECO:0000256" key="4">
    <source>
        <dbReference type="ARBA" id="ARBA00022989"/>
    </source>
</evidence>
<proteinExistence type="predicted"/>
<feature type="transmembrane region" description="Helical" evidence="10">
    <location>
        <begin position="77"/>
        <end position="95"/>
    </location>
</feature>
<dbReference type="EMBL" id="JBHPBY010000314">
    <property type="protein sequence ID" value="MFC1852449.1"/>
    <property type="molecule type" value="Genomic_DNA"/>
</dbReference>
<dbReference type="InterPro" id="IPR046342">
    <property type="entry name" value="CBS_dom_sf"/>
</dbReference>
<sequence length="692" mass="75563">MQKHRHFSFHELLHFITDRLHLNENTVILLLAAVVGIIGGFGAIGFRELIGLIQTIALGNHENILVTVSALPWYKKLLLPVIGGLVVGPLIYYFGKETRGHGVPEVMEAVALRGGKIRSRVMFLKAFVSAVTIGTGGSVGREGPIVQIGSSLGSTLGQLLKVSRQRQKILVACGAAAGIAATFNAPLAGVLFSVEIILGNYAILTLMPLILSSVLATIVGRWYFGNVPAFEIPHYSLVSAWEIGPYIVLGIASGVVALAFIKVLYSLEDLADKIPLKDWIKTPIIFSLIGFMVIFFPHIYGVGYDTITPVLKGEIIWYMLLLLVPIKMLATSISLAAGGSGGIFAPSLFIGAVFGGFFGTIMHFLFPEVVLNSGAYAVVGMSAVVAGATHAPITAFLVIFEMTGDYKLILPLMIGSILASAVASSRLKDSIYTMKLSRRGVDVSRGMEVSIMQATMVSDVMRQSMVVLHQATGFHDLLQKVIKANEACYYVVDDDKSYQGSFSIHDVKEIINEQSLAGLVVAKDLVSLTISPYILESATLAQCMRKFSMYDVEELPVVENETSMKLVGKVSRRDIITIYDREILRQGTLGLKYIQSKLPEKLPQQSYVDLPDGFEINLFTISGPLEGKTLQELDVRHKYGVTVIAINRRGERGEREVIIPEPNSVLKRGYILVVIGKISDLKKFKKLFHLMS</sequence>
<keyword evidence="2" id="KW-0813">Transport</keyword>
<dbReference type="InterPro" id="IPR006037">
    <property type="entry name" value="RCK_C"/>
</dbReference>
<organism evidence="13 14">
    <name type="scientific">candidate division CSSED10-310 bacterium</name>
    <dbReference type="NCBI Taxonomy" id="2855610"/>
    <lineage>
        <taxon>Bacteria</taxon>
        <taxon>Bacteria division CSSED10-310</taxon>
    </lineage>
</organism>
<feature type="transmembrane region" description="Helical" evidence="10">
    <location>
        <begin position="245"/>
        <end position="264"/>
    </location>
</feature>
<dbReference type="SUPFAM" id="SSF54631">
    <property type="entry name" value="CBS-domain pair"/>
    <property type="match status" value="1"/>
</dbReference>
<keyword evidence="3 10" id="KW-0812">Transmembrane</keyword>
<feature type="transmembrane region" description="Helical" evidence="10">
    <location>
        <begin position="284"/>
        <end position="303"/>
    </location>
</feature>
<feature type="transmembrane region" description="Helical" evidence="10">
    <location>
        <begin position="169"/>
        <end position="192"/>
    </location>
</feature>
<dbReference type="InterPro" id="IPR000644">
    <property type="entry name" value="CBS_dom"/>
</dbReference>
<dbReference type="Gene3D" id="1.10.3080.10">
    <property type="entry name" value="Clc chloride channel"/>
    <property type="match status" value="1"/>
</dbReference>
<dbReference type="Gene3D" id="3.30.70.1450">
    <property type="entry name" value="Regulator of K+ conductance, C-terminal domain"/>
    <property type="match status" value="1"/>
</dbReference>
<evidence type="ECO:0000256" key="1">
    <source>
        <dbReference type="ARBA" id="ARBA00004141"/>
    </source>
</evidence>
<evidence type="ECO:0000256" key="10">
    <source>
        <dbReference type="SAM" id="Phobius"/>
    </source>
</evidence>
<feature type="transmembrane region" description="Helical" evidence="10">
    <location>
        <begin position="315"/>
        <end position="337"/>
    </location>
</feature>
<dbReference type="Pfam" id="PF02080">
    <property type="entry name" value="TrkA_C"/>
    <property type="match status" value="1"/>
</dbReference>
<dbReference type="Pfam" id="PF00654">
    <property type="entry name" value="Voltage_CLC"/>
    <property type="match status" value="1"/>
</dbReference>
<dbReference type="CDD" id="cd00400">
    <property type="entry name" value="Voltage_gated_ClC"/>
    <property type="match status" value="1"/>
</dbReference>
<feature type="domain" description="RCK C-terminal" evidence="12">
    <location>
        <begin position="622"/>
        <end position="688"/>
    </location>
</feature>
<feature type="transmembrane region" description="Helical" evidence="10">
    <location>
        <begin position="378"/>
        <end position="400"/>
    </location>
</feature>
<dbReference type="Proteomes" id="UP001594351">
    <property type="component" value="Unassembled WGS sequence"/>
</dbReference>
<dbReference type="InterPro" id="IPR014743">
    <property type="entry name" value="Cl-channel_core"/>
</dbReference>
<keyword evidence="4 10" id="KW-1133">Transmembrane helix</keyword>
<evidence type="ECO:0000313" key="14">
    <source>
        <dbReference type="Proteomes" id="UP001594351"/>
    </source>
</evidence>
<evidence type="ECO:0000256" key="8">
    <source>
        <dbReference type="ARBA" id="ARBA00023214"/>
    </source>
</evidence>
<comment type="caution">
    <text evidence="13">The sequence shown here is derived from an EMBL/GenBank/DDBJ whole genome shotgun (WGS) entry which is preliminary data.</text>
</comment>
<keyword evidence="9" id="KW-0407">Ion channel</keyword>
<dbReference type="Pfam" id="PF00571">
    <property type="entry name" value="CBS"/>
    <property type="match status" value="2"/>
</dbReference>
<keyword evidence="5" id="KW-0406">Ion transport</keyword>
<evidence type="ECO:0000256" key="2">
    <source>
        <dbReference type="ARBA" id="ARBA00022448"/>
    </source>
</evidence>
<keyword evidence="8" id="KW-0868">Chloride</keyword>
<dbReference type="PANTHER" id="PTHR43427:SF6">
    <property type="entry name" value="CHLORIDE CHANNEL PROTEIN CLC-E"/>
    <property type="match status" value="1"/>
</dbReference>
<feature type="domain" description="CBS" evidence="11">
    <location>
        <begin position="457"/>
        <end position="511"/>
    </location>
</feature>
<protein>
    <submittedName>
        <fullName evidence="13">Chloride channel protein</fullName>
    </submittedName>
</protein>
<comment type="subcellular location">
    <subcellularLocation>
        <location evidence="1">Membrane</location>
        <topology evidence="1">Multi-pass membrane protein</topology>
    </subcellularLocation>
</comment>
<evidence type="ECO:0000259" key="12">
    <source>
        <dbReference type="Pfam" id="PF02080"/>
    </source>
</evidence>
<evidence type="ECO:0000259" key="11">
    <source>
        <dbReference type="Pfam" id="PF00571"/>
    </source>
</evidence>
<dbReference type="SUPFAM" id="SSF81340">
    <property type="entry name" value="Clc chloride channel"/>
    <property type="match status" value="1"/>
</dbReference>
<dbReference type="PANTHER" id="PTHR43427">
    <property type="entry name" value="CHLORIDE CHANNEL PROTEIN CLC-E"/>
    <property type="match status" value="1"/>
</dbReference>
<dbReference type="InterPro" id="IPR050368">
    <property type="entry name" value="ClC-type_chloride_channel"/>
</dbReference>
<feature type="transmembrane region" description="Helical" evidence="10">
    <location>
        <begin position="27"/>
        <end position="46"/>
    </location>
</feature>
<evidence type="ECO:0000256" key="3">
    <source>
        <dbReference type="ARBA" id="ARBA00022692"/>
    </source>
</evidence>
<evidence type="ECO:0000256" key="7">
    <source>
        <dbReference type="ARBA" id="ARBA00023173"/>
    </source>
</evidence>
<name>A0ABV6Z220_UNCC1</name>
<keyword evidence="6 10" id="KW-0472">Membrane</keyword>
<reference evidence="13 14" key="1">
    <citation type="submission" date="2024-09" db="EMBL/GenBank/DDBJ databases">
        <title>Laminarin stimulates single cell rates of sulfate reduction while oxygen inhibits transcriptomic activity in coastal marine sediment.</title>
        <authorList>
            <person name="Lindsay M."/>
            <person name="Orcutt B."/>
            <person name="Emerson D."/>
            <person name="Stepanauskas R."/>
            <person name="D'Angelo T."/>
        </authorList>
    </citation>
    <scope>NUCLEOTIDE SEQUENCE [LARGE SCALE GENOMIC DNA]</scope>
    <source>
        <strain evidence="13">SAG AM-311-K15</strain>
    </source>
</reference>
<dbReference type="Gene3D" id="3.10.580.10">
    <property type="entry name" value="CBS-domain"/>
    <property type="match status" value="1"/>
</dbReference>
<feature type="transmembrane region" description="Helical" evidence="10">
    <location>
        <begin position="198"/>
        <end position="224"/>
    </location>
</feature>
<accession>A0ABV6Z220</accession>
<dbReference type="PRINTS" id="PR00762">
    <property type="entry name" value="CLCHANNEL"/>
</dbReference>
<evidence type="ECO:0000256" key="6">
    <source>
        <dbReference type="ARBA" id="ARBA00023136"/>
    </source>
</evidence>
<feature type="transmembrane region" description="Helical" evidence="10">
    <location>
        <begin position="343"/>
        <end position="366"/>
    </location>
</feature>
<evidence type="ECO:0000313" key="13">
    <source>
        <dbReference type="EMBL" id="MFC1852449.1"/>
    </source>
</evidence>
<dbReference type="SUPFAM" id="SSF116726">
    <property type="entry name" value="TrkA C-terminal domain-like"/>
    <property type="match status" value="1"/>
</dbReference>
<gene>
    <name evidence="13" type="ORF">ACFL27_19800</name>
</gene>
<dbReference type="InterPro" id="IPR001807">
    <property type="entry name" value="ClC"/>
</dbReference>
<evidence type="ECO:0000256" key="9">
    <source>
        <dbReference type="ARBA" id="ARBA00023303"/>
    </source>
</evidence>
<feature type="domain" description="CBS" evidence="11">
    <location>
        <begin position="532"/>
        <end position="578"/>
    </location>
</feature>
<evidence type="ECO:0000256" key="5">
    <source>
        <dbReference type="ARBA" id="ARBA00023065"/>
    </source>
</evidence>
<keyword evidence="7" id="KW-0869">Chloride channel</keyword>
<keyword evidence="14" id="KW-1185">Reference proteome</keyword>
<dbReference type="InterPro" id="IPR036721">
    <property type="entry name" value="RCK_C_sf"/>
</dbReference>